<dbReference type="PANTHER" id="PTHR30388:SF4">
    <property type="entry name" value="MOLYBDENUM COFACTOR INSERTION CHAPERONE PAOD"/>
    <property type="match status" value="1"/>
</dbReference>
<dbReference type="InterPro" id="IPR027051">
    <property type="entry name" value="XdhC_Rossmann_dom"/>
</dbReference>
<dbReference type="Pfam" id="PF02625">
    <property type="entry name" value="XdhC_CoxI"/>
    <property type="match status" value="1"/>
</dbReference>
<dbReference type="EMBL" id="UINC01028853">
    <property type="protein sequence ID" value="SVB10593.1"/>
    <property type="molecule type" value="Genomic_DNA"/>
</dbReference>
<feature type="domain" description="XdhC- CoxI" evidence="1">
    <location>
        <begin position="11"/>
        <end position="78"/>
    </location>
</feature>
<accession>A0A382BBH9</accession>
<name>A0A382BBH9_9ZZZZ</name>
<dbReference type="InterPro" id="IPR052698">
    <property type="entry name" value="MoCofactor_Util/Proc"/>
</dbReference>
<organism evidence="3">
    <name type="scientific">marine metagenome</name>
    <dbReference type="NCBI Taxonomy" id="408172"/>
    <lineage>
        <taxon>unclassified sequences</taxon>
        <taxon>metagenomes</taxon>
        <taxon>ecological metagenomes</taxon>
    </lineage>
</organism>
<evidence type="ECO:0000313" key="3">
    <source>
        <dbReference type="EMBL" id="SVB10593.1"/>
    </source>
</evidence>
<dbReference type="AlphaFoldDB" id="A0A382BBH9"/>
<reference evidence="3" key="1">
    <citation type="submission" date="2018-05" db="EMBL/GenBank/DDBJ databases">
        <authorList>
            <person name="Lanie J.A."/>
            <person name="Ng W.-L."/>
            <person name="Kazmierczak K.M."/>
            <person name="Andrzejewski T.M."/>
            <person name="Davidsen T.M."/>
            <person name="Wayne K.J."/>
            <person name="Tettelin H."/>
            <person name="Glass J.I."/>
            <person name="Rusch D."/>
            <person name="Podicherti R."/>
            <person name="Tsui H.-C.T."/>
            <person name="Winkler M.E."/>
        </authorList>
    </citation>
    <scope>NUCLEOTIDE SEQUENCE</scope>
</reference>
<gene>
    <name evidence="3" type="ORF">METZ01_LOCUS163447</name>
</gene>
<dbReference type="Pfam" id="PF13478">
    <property type="entry name" value="XdhC_C"/>
    <property type="match status" value="1"/>
</dbReference>
<sequence>MRDIWEEQLNWINSGEPFVLARVIRTWRSAPRKTGAGMLIGPGMKVAGSVSGGCIEGAVIEEALEVLETGQPRQLNYGVEDDLALSVGLSCGGEVSVLVEKHWAFSNDPETRKVWDTLQNCIRNNQPAVLLSPLAADSETVDGNEIPLLVLPDKGENVGGFQNNREEAAELAMAAYSGRENSIVEIAGKNSFIQVFPRQDQLLIIGAGHITIPLVRFAKELDFMTVVIDPRGVFSTPERFDVPPDQLISKWPDQVLNDWPLNEDTYAILLTHDPKIDDPALHILLKHDLPYIGALGSSRTHAKRCARLEEAGIDKDSIKQIKGPAGADIGAQTAAEIALSMIAEVIAAKRGRL</sequence>
<evidence type="ECO:0000259" key="1">
    <source>
        <dbReference type="Pfam" id="PF02625"/>
    </source>
</evidence>
<dbReference type="PANTHER" id="PTHR30388">
    <property type="entry name" value="ALDEHYDE OXIDOREDUCTASE MOLYBDENUM COFACTOR ASSEMBLY PROTEIN"/>
    <property type="match status" value="1"/>
</dbReference>
<protein>
    <recommendedName>
        <fullName evidence="4">XdhC/CoxI family protein</fullName>
    </recommendedName>
</protein>
<proteinExistence type="predicted"/>
<dbReference type="Gene3D" id="3.40.50.720">
    <property type="entry name" value="NAD(P)-binding Rossmann-like Domain"/>
    <property type="match status" value="1"/>
</dbReference>
<evidence type="ECO:0008006" key="4">
    <source>
        <dbReference type="Google" id="ProtNLM"/>
    </source>
</evidence>
<evidence type="ECO:0000259" key="2">
    <source>
        <dbReference type="Pfam" id="PF13478"/>
    </source>
</evidence>
<feature type="domain" description="XdhC Rossmann" evidence="2">
    <location>
        <begin position="202"/>
        <end position="345"/>
    </location>
</feature>
<dbReference type="InterPro" id="IPR003777">
    <property type="entry name" value="XdhC_CoxI"/>
</dbReference>